<dbReference type="InterPro" id="IPR018170">
    <property type="entry name" value="Aldo/ket_reductase_CS"/>
</dbReference>
<dbReference type="Pfam" id="PF00248">
    <property type="entry name" value="Aldo_ket_red"/>
    <property type="match status" value="3"/>
</dbReference>
<keyword evidence="6" id="KW-1185">Reference proteome</keyword>
<dbReference type="EnsemblMetazoa" id="GMOY002884-RA">
    <property type="protein sequence ID" value="GMOY002884-PA"/>
    <property type="gene ID" value="GMOY002884"/>
</dbReference>
<sequence length="1068" mass="121019">MHKINLLAKNIVKSLSNIGIVYPGLIPRRGVRNIRTEIPQITMNNGCKMPMIGLGTWGATDDFAQIESLGLGEKREKGIEPNEMVEITKKAIDCGYRHFDTALMYGNEKQIGDAIQQKIKDGTVTRNELFISSKLWHTYANPNRVILGCKRSLKNLGLDYVDLYLIHSPLAAEANDNTLYPKTKDGKPAYAKVHYVCTWRAMEDLQKEGLCKSIGISNFNLKQVKHILEYGTIVPQNLQIEHHPYLTQTALIGFCKAHNITITAYAPLGSPNRPWAFKDTPKALLSDRKASEHVLAIAKKHDKSPAQILIRYQIEMHFATVPNPGRSEKFLIENINVFDFCLRPEDMAVLNSLNANVRYFKFTGLAFRKTKQKIYIRNFLTISYQFSLFTAPLRLACIHTGSILSAKMHDTRIKIPDIVLNNELRMPVLGIGTWGIKPSEMVNIIKNAIDHGYRHIDTASLHKNEKQIGEAIKKKINEHSVKRDELFIVTKLWNTCHDPQNVKCACRKSLCNLRLDYIDLYLMHTPMGVPAPHDENEFAPTKNGKPIFTNVDYVCTWQAMENLVKEGFCKSIGISNFNIKQIKRLLENCTIVPQVLQIEHHPYLRQKELTDFCEAEKIAITAYAPLGSPNRPWVGKDTSDVLMCDPQASKCLLLTIFTHKKSPAQVLIRYQIDLGHATIPNPGRSEDNMIENISVFNFKLRPQDMITLANLDSDIRYFNFTGVRKTTAKMPNIVMNNGHKMLALALGTCWCNISSMDPGGRRRMIGKATGYDYRHIDTPFVIVKPLNTAIDVNTYLACRRGFSAQDELSPVPCITMNNGCKMPALGLGTWGANDGYLEKVGKGKGKNGPVQSDEWVNIVKRAIDCGYRHIDTALLYRNEKQIGQAIKEKIKEKVIKRKDIFLVTKLWNTFHDPENVMCGCKKSLENLGLDYVDMYLMHTPMGAPFQKDDKISSPTKNGKPLFTDTDYVCTWQAMEELVKKGLCKNIGVCNFNIKQLERLLKYAKIAPQTLQMEHHPYLTQKELKGFCRALKIIITCYSPLGSPNRPWAGKEKILLKDPQASEYLNCND</sequence>
<reference evidence="5" key="1">
    <citation type="submission" date="2020-05" db="UniProtKB">
        <authorList>
            <consortium name="EnsemblMetazoa"/>
        </authorList>
    </citation>
    <scope>IDENTIFICATION</scope>
    <source>
        <strain evidence="5">Yale</strain>
    </source>
</reference>
<name>A0A1B0FGM6_GLOMM</name>
<dbReference type="AlphaFoldDB" id="A0A1B0FGM6"/>
<dbReference type="STRING" id="37546.A0A1B0FGM6"/>
<dbReference type="InterPro" id="IPR023210">
    <property type="entry name" value="NADP_OxRdtase_dom"/>
</dbReference>
<evidence type="ECO:0000256" key="1">
    <source>
        <dbReference type="ARBA" id="ARBA00007905"/>
    </source>
</evidence>
<dbReference type="InterPro" id="IPR020471">
    <property type="entry name" value="AKR"/>
</dbReference>
<dbReference type="PROSITE" id="PS00798">
    <property type="entry name" value="ALDOKETO_REDUCTASE_1"/>
    <property type="match status" value="3"/>
</dbReference>
<feature type="domain" description="NADP-dependent oxidoreductase" evidence="4">
    <location>
        <begin position="429"/>
        <end position="709"/>
    </location>
</feature>
<evidence type="ECO:0000256" key="2">
    <source>
        <dbReference type="ARBA" id="ARBA00022857"/>
    </source>
</evidence>
<keyword evidence="2" id="KW-0521">NADP</keyword>
<dbReference type="PRINTS" id="PR00069">
    <property type="entry name" value="ALDKETRDTASE"/>
</dbReference>
<organism evidence="5 6">
    <name type="scientific">Glossina morsitans morsitans</name>
    <name type="common">Savannah tsetse fly</name>
    <dbReference type="NCBI Taxonomy" id="37546"/>
    <lineage>
        <taxon>Eukaryota</taxon>
        <taxon>Metazoa</taxon>
        <taxon>Ecdysozoa</taxon>
        <taxon>Arthropoda</taxon>
        <taxon>Hexapoda</taxon>
        <taxon>Insecta</taxon>
        <taxon>Pterygota</taxon>
        <taxon>Neoptera</taxon>
        <taxon>Endopterygota</taxon>
        <taxon>Diptera</taxon>
        <taxon>Brachycera</taxon>
        <taxon>Muscomorpha</taxon>
        <taxon>Hippoboscoidea</taxon>
        <taxon>Glossinidae</taxon>
        <taxon>Glossina</taxon>
    </lineage>
</organism>
<proteinExistence type="inferred from homology"/>
<dbReference type="PROSITE" id="PS00062">
    <property type="entry name" value="ALDOKETO_REDUCTASE_2"/>
    <property type="match status" value="3"/>
</dbReference>
<evidence type="ECO:0000313" key="5">
    <source>
        <dbReference type="EnsemblMetazoa" id="GMOY002884-PA"/>
    </source>
</evidence>
<dbReference type="FunFam" id="3.20.20.100:FF:000006">
    <property type="entry name" value="Aldo-keto reductase family 1 member A1"/>
    <property type="match status" value="2"/>
</dbReference>
<dbReference type="PhylomeDB" id="A0A1B0FGM6"/>
<dbReference type="InterPro" id="IPR036812">
    <property type="entry name" value="NAD(P)_OxRdtase_dom_sf"/>
</dbReference>
<evidence type="ECO:0000313" key="6">
    <source>
        <dbReference type="Proteomes" id="UP000092444"/>
    </source>
</evidence>
<evidence type="ECO:0000259" key="4">
    <source>
        <dbReference type="Pfam" id="PF00248"/>
    </source>
</evidence>
<dbReference type="Proteomes" id="UP000092444">
    <property type="component" value="Unassembled WGS sequence"/>
</dbReference>
<accession>A0A1B0FGM6</accession>
<feature type="domain" description="NADP-dependent oxidoreductase" evidence="4">
    <location>
        <begin position="825"/>
        <end position="1042"/>
    </location>
</feature>
<comment type="similarity">
    <text evidence="1">Belongs to the aldo/keto reductase family.</text>
</comment>
<dbReference type="PANTHER" id="PTHR11732">
    <property type="entry name" value="ALDO/KETO REDUCTASE"/>
    <property type="match status" value="1"/>
</dbReference>
<evidence type="ECO:0000256" key="3">
    <source>
        <dbReference type="ARBA" id="ARBA00023002"/>
    </source>
</evidence>
<keyword evidence="3" id="KW-0560">Oxidoreductase</keyword>
<dbReference type="GO" id="GO:0016491">
    <property type="term" value="F:oxidoreductase activity"/>
    <property type="evidence" value="ECO:0007669"/>
    <property type="project" value="UniProtKB-KW"/>
</dbReference>
<protein>
    <recommendedName>
        <fullName evidence="4">NADP-dependent oxidoreductase domain-containing protein</fullName>
    </recommendedName>
</protein>
<dbReference type="EMBL" id="CCAG010005633">
    <property type="status" value="NOT_ANNOTATED_CDS"/>
    <property type="molecule type" value="Genomic_DNA"/>
</dbReference>
<dbReference type="SUPFAM" id="SSF51430">
    <property type="entry name" value="NAD(P)-linked oxidoreductase"/>
    <property type="match status" value="3"/>
</dbReference>
<feature type="domain" description="NADP-dependent oxidoreductase" evidence="4">
    <location>
        <begin position="53"/>
        <end position="354"/>
    </location>
</feature>
<dbReference type="VEuPathDB" id="VectorBase:GMOY002884"/>
<dbReference type="Gene3D" id="3.20.20.100">
    <property type="entry name" value="NADP-dependent oxidoreductase domain"/>
    <property type="match status" value="3"/>
</dbReference>